<dbReference type="PROSITE" id="PS50921">
    <property type="entry name" value="ANTAR"/>
    <property type="match status" value="1"/>
</dbReference>
<dbReference type="Proteomes" id="UP001236014">
    <property type="component" value="Chromosome"/>
</dbReference>
<keyword evidence="8" id="KW-1185">Reference proteome</keyword>
<evidence type="ECO:0000313" key="8">
    <source>
        <dbReference type="Proteomes" id="UP001236014"/>
    </source>
</evidence>
<accession>A0A9Y2MSB6</accession>
<dbReference type="Gene3D" id="3.30.450.40">
    <property type="match status" value="1"/>
</dbReference>
<gene>
    <name evidence="7" type="ORF">QRX50_30195</name>
</gene>
<protein>
    <submittedName>
        <fullName evidence="7">GAF and ANTAR domain-containing protein</fullName>
    </submittedName>
</protein>
<keyword evidence="2" id="KW-0418">Kinase</keyword>
<dbReference type="SUPFAM" id="SSF55781">
    <property type="entry name" value="GAF domain-like"/>
    <property type="match status" value="1"/>
</dbReference>
<evidence type="ECO:0000256" key="4">
    <source>
        <dbReference type="ARBA" id="ARBA00023163"/>
    </source>
</evidence>
<keyword evidence="1" id="KW-0808">Transferase</keyword>
<dbReference type="Gene3D" id="1.10.10.10">
    <property type="entry name" value="Winged helix-like DNA-binding domain superfamily/Winged helix DNA-binding domain"/>
    <property type="match status" value="1"/>
</dbReference>
<evidence type="ECO:0000259" key="6">
    <source>
        <dbReference type="PROSITE" id="PS50921"/>
    </source>
</evidence>
<dbReference type="RefSeq" id="WP_285966507.1">
    <property type="nucleotide sequence ID" value="NZ_CP127294.1"/>
</dbReference>
<organism evidence="7 8">
    <name type="scientific">Amycolatopsis carbonis</name>
    <dbReference type="NCBI Taxonomy" id="715471"/>
    <lineage>
        <taxon>Bacteria</taxon>
        <taxon>Bacillati</taxon>
        <taxon>Actinomycetota</taxon>
        <taxon>Actinomycetes</taxon>
        <taxon>Pseudonocardiales</taxon>
        <taxon>Pseudonocardiaceae</taxon>
        <taxon>Amycolatopsis</taxon>
    </lineage>
</organism>
<dbReference type="InterPro" id="IPR029016">
    <property type="entry name" value="GAF-like_dom_sf"/>
</dbReference>
<keyword evidence="4" id="KW-0804">Transcription</keyword>
<dbReference type="InterPro" id="IPR036388">
    <property type="entry name" value="WH-like_DNA-bd_sf"/>
</dbReference>
<name>A0A9Y2MSB6_9PSEU</name>
<evidence type="ECO:0000256" key="2">
    <source>
        <dbReference type="ARBA" id="ARBA00022777"/>
    </source>
</evidence>
<keyword evidence="3" id="KW-0805">Transcription regulation</keyword>
<dbReference type="Pfam" id="PF03861">
    <property type="entry name" value="ANTAR"/>
    <property type="match status" value="1"/>
</dbReference>
<evidence type="ECO:0000313" key="7">
    <source>
        <dbReference type="EMBL" id="WIX75743.1"/>
    </source>
</evidence>
<evidence type="ECO:0000256" key="5">
    <source>
        <dbReference type="SAM" id="MobiDB-lite"/>
    </source>
</evidence>
<dbReference type="KEGG" id="acab:QRX50_30195"/>
<dbReference type="GO" id="GO:0003723">
    <property type="term" value="F:RNA binding"/>
    <property type="evidence" value="ECO:0007669"/>
    <property type="project" value="InterPro"/>
</dbReference>
<dbReference type="InterPro" id="IPR012074">
    <property type="entry name" value="GAF_ANTAR"/>
</dbReference>
<proteinExistence type="predicted"/>
<feature type="region of interest" description="Disordered" evidence="5">
    <location>
        <begin position="95"/>
        <end position="115"/>
    </location>
</feature>
<feature type="domain" description="ANTAR" evidence="6">
    <location>
        <begin position="183"/>
        <end position="244"/>
    </location>
</feature>
<feature type="compositionally biased region" description="Basic and acidic residues" evidence="5">
    <location>
        <begin position="96"/>
        <end position="115"/>
    </location>
</feature>
<dbReference type="SUPFAM" id="SSF52172">
    <property type="entry name" value="CheY-like"/>
    <property type="match status" value="1"/>
</dbReference>
<dbReference type="AlphaFoldDB" id="A0A9Y2MSB6"/>
<dbReference type="GO" id="GO:0016301">
    <property type="term" value="F:kinase activity"/>
    <property type="evidence" value="ECO:0007669"/>
    <property type="project" value="UniProtKB-KW"/>
</dbReference>
<dbReference type="PIRSF" id="PIRSF036625">
    <property type="entry name" value="GAF_ANTAR"/>
    <property type="match status" value="1"/>
</dbReference>
<dbReference type="EMBL" id="CP127294">
    <property type="protein sequence ID" value="WIX75743.1"/>
    <property type="molecule type" value="Genomic_DNA"/>
</dbReference>
<dbReference type="Pfam" id="PF13185">
    <property type="entry name" value="GAF_2"/>
    <property type="match status" value="1"/>
</dbReference>
<sequence length="257" mass="27102">MSENSVPATGSDDRFGGLGGGFRDLTRSLLEVTTVGGVLQQLVTAAVRVIPVASVVSITLRSPDGLFYTPIETDAVAAELDQVQYRTGEGPCLDAARPDGPAHAESQDLAHEPKWPKFGPAAAERGMGSMLAIALLPDAREPQLSGALNVYARETGALTPADRDLALLLATHGSLALATTNAVTAADLQRAHLRKAIDSRDVIGQAKGILMQRRGISADEAFDILRRTSQDLNVKLAVLAETLATRHTELDLPGPRA</sequence>
<dbReference type="InterPro" id="IPR011006">
    <property type="entry name" value="CheY-like_superfamily"/>
</dbReference>
<evidence type="ECO:0000256" key="3">
    <source>
        <dbReference type="ARBA" id="ARBA00023015"/>
    </source>
</evidence>
<evidence type="ECO:0000256" key="1">
    <source>
        <dbReference type="ARBA" id="ARBA00022679"/>
    </source>
</evidence>
<dbReference type="SMART" id="SM01012">
    <property type="entry name" value="ANTAR"/>
    <property type="match status" value="1"/>
</dbReference>
<dbReference type="InterPro" id="IPR005561">
    <property type="entry name" value="ANTAR"/>
</dbReference>
<dbReference type="InterPro" id="IPR003018">
    <property type="entry name" value="GAF"/>
</dbReference>
<reference evidence="7 8" key="1">
    <citation type="submission" date="2023-06" db="EMBL/GenBank/DDBJ databases">
        <authorList>
            <person name="Oyuntsetseg B."/>
            <person name="Kim S.B."/>
        </authorList>
    </citation>
    <scope>NUCLEOTIDE SEQUENCE [LARGE SCALE GENOMIC DNA]</scope>
    <source>
        <strain evidence="7 8">2-15</strain>
    </source>
</reference>